<dbReference type="InterPro" id="IPR001969">
    <property type="entry name" value="Aspartic_peptidase_AS"/>
</dbReference>
<feature type="domain" description="Laminin G" evidence="18">
    <location>
        <begin position="868"/>
        <end position="1033"/>
    </location>
</feature>
<dbReference type="PROSITE" id="PS51406">
    <property type="entry name" value="FIBRINOGEN_C_2"/>
    <property type="match status" value="1"/>
</dbReference>
<keyword evidence="12" id="KW-0325">Glycoprotein</keyword>
<dbReference type="PANTHER" id="PTHR15036">
    <property type="entry name" value="PIKACHURIN-LIKE PROTEIN"/>
    <property type="match status" value="1"/>
</dbReference>
<evidence type="ECO:0000259" key="20">
    <source>
        <dbReference type="PROSITE" id="PS51406"/>
    </source>
</evidence>
<evidence type="ECO:0000256" key="4">
    <source>
        <dbReference type="ARBA" id="ARBA00022536"/>
    </source>
</evidence>
<keyword evidence="6 17" id="KW-0732">Signal</keyword>
<dbReference type="Pfam" id="PF02210">
    <property type="entry name" value="Laminin_G_2"/>
    <property type="match status" value="4"/>
</dbReference>
<dbReference type="GO" id="GO:0006508">
    <property type="term" value="P:proteolysis"/>
    <property type="evidence" value="ECO:0007669"/>
    <property type="project" value="InterPro"/>
</dbReference>
<dbReference type="SMART" id="SM00282">
    <property type="entry name" value="LamG"/>
    <property type="match status" value="4"/>
</dbReference>
<feature type="chain" id="PRO_5035175900" evidence="17">
    <location>
        <begin position="19"/>
        <end position="1409"/>
    </location>
</feature>
<evidence type="ECO:0000256" key="16">
    <source>
        <dbReference type="SAM" id="Phobius"/>
    </source>
</evidence>
<gene>
    <name evidence="21" type="ORF">LTLLF_117585</name>
</gene>
<dbReference type="FunFam" id="2.60.120.200:FF:000026">
    <property type="entry name" value="contactin-associated protein-like 4 isoform X1"/>
    <property type="match status" value="1"/>
</dbReference>
<evidence type="ECO:0000256" key="14">
    <source>
        <dbReference type="PROSITE-ProRule" id="PRU00122"/>
    </source>
</evidence>
<evidence type="ECO:0000256" key="11">
    <source>
        <dbReference type="ARBA" id="ARBA00023157"/>
    </source>
</evidence>
<keyword evidence="5 16" id="KW-0812">Transmembrane</keyword>
<evidence type="ECO:0000313" key="21">
    <source>
        <dbReference type="EMBL" id="KAH0518237.1"/>
    </source>
</evidence>
<dbReference type="EMBL" id="JAATJU010012485">
    <property type="protein sequence ID" value="KAH0518237.1"/>
    <property type="molecule type" value="Genomic_DNA"/>
</dbReference>
<dbReference type="Pfam" id="PF00008">
    <property type="entry name" value="EGF"/>
    <property type="match status" value="1"/>
</dbReference>
<dbReference type="CDD" id="cd00110">
    <property type="entry name" value="LamG"/>
    <property type="match status" value="4"/>
</dbReference>
<dbReference type="GO" id="GO:0016020">
    <property type="term" value="C:membrane"/>
    <property type="evidence" value="ECO:0007669"/>
    <property type="project" value="UniProtKB-SubCell"/>
</dbReference>
<evidence type="ECO:0000313" key="22">
    <source>
        <dbReference type="Proteomes" id="UP000710432"/>
    </source>
</evidence>
<evidence type="ECO:0000256" key="8">
    <source>
        <dbReference type="ARBA" id="ARBA00022889"/>
    </source>
</evidence>
<keyword evidence="8" id="KW-0130">Cell adhesion</keyword>
<dbReference type="PROSITE" id="PS50025">
    <property type="entry name" value="LAM_G_DOMAIN"/>
    <property type="match status" value="4"/>
</dbReference>
<evidence type="ECO:0000259" key="19">
    <source>
        <dbReference type="PROSITE" id="PS50026"/>
    </source>
</evidence>
<evidence type="ECO:0000256" key="6">
    <source>
        <dbReference type="ARBA" id="ARBA00022729"/>
    </source>
</evidence>
<feature type="domain" description="Laminin G" evidence="18">
    <location>
        <begin position="175"/>
        <end position="356"/>
    </location>
</feature>
<dbReference type="SUPFAM" id="SSF56496">
    <property type="entry name" value="Fibrinogen C-terminal domain-like"/>
    <property type="match status" value="1"/>
</dbReference>
<feature type="transmembrane region" description="Helical" evidence="16">
    <location>
        <begin position="1341"/>
        <end position="1366"/>
    </location>
</feature>
<dbReference type="InterPro" id="IPR050372">
    <property type="entry name" value="Neurexin-related_CASP"/>
</dbReference>
<organism evidence="21 22">
    <name type="scientific">Microtus ochrogaster</name>
    <name type="common">Prairie vole</name>
    <dbReference type="NCBI Taxonomy" id="79684"/>
    <lineage>
        <taxon>Eukaryota</taxon>
        <taxon>Metazoa</taxon>
        <taxon>Chordata</taxon>
        <taxon>Craniata</taxon>
        <taxon>Vertebrata</taxon>
        <taxon>Euteleostomi</taxon>
        <taxon>Mammalia</taxon>
        <taxon>Eutheria</taxon>
        <taxon>Euarchontoglires</taxon>
        <taxon>Glires</taxon>
        <taxon>Rodentia</taxon>
        <taxon>Myomorpha</taxon>
        <taxon>Muroidea</taxon>
        <taxon>Cricetidae</taxon>
        <taxon>Arvicolinae</taxon>
        <taxon>Microtus</taxon>
    </lineage>
</organism>
<protein>
    <submittedName>
        <fullName evidence="21">Contactin-associated protein like 5-1</fullName>
    </submittedName>
</protein>
<feature type="disulfide bond" evidence="14">
    <location>
        <begin position="1006"/>
        <end position="1033"/>
    </location>
</feature>
<feature type="region of interest" description="Disordered" evidence="15">
    <location>
        <begin position="1155"/>
        <end position="1176"/>
    </location>
</feature>
<feature type="domain" description="Laminin G" evidence="18">
    <location>
        <begin position="1090"/>
        <end position="1302"/>
    </location>
</feature>
<dbReference type="Gene3D" id="2.60.120.1000">
    <property type="match status" value="1"/>
</dbReference>
<evidence type="ECO:0000256" key="10">
    <source>
        <dbReference type="ARBA" id="ARBA00023136"/>
    </source>
</evidence>
<comment type="caution">
    <text evidence="13">Lacks conserved residue(s) required for the propagation of feature annotation.</text>
</comment>
<dbReference type="GO" id="GO:0004190">
    <property type="term" value="F:aspartic-type endopeptidase activity"/>
    <property type="evidence" value="ECO:0007669"/>
    <property type="project" value="InterPro"/>
</dbReference>
<keyword evidence="11 14" id="KW-1015">Disulfide bond</keyword>
<dbReference type="PROSITE" id="PS50026">
    <property type="entry name" value="EGF_3"/>
    <property type="match status" value="2"/>
</dbReference>
<keyword evidence="10 16" id="KW-0472">Membrane</keyword>
<feature type="compositionally biased region" description="Acidic residues" evidence="15">
    <location>
        <begin position="1160"/>
        <end position="1174"/>
    </location>
</feature>
<dbReference type="Gene3D" id="2.10.25.10">
    <property type="entry name" value="Laminin"/>
    <property type="match status" value="2"/>
</dbReference>
<evidence type="ECO:0000256" key="2">
    <source>
        <dbReference type="ARBA" id="ARBA00004479"/>
    </source>
</evidence>
<dbReference type="PROSITE" id="PS00141">
    <property type="entry name" value="ASP_PROTEASE"/>
    <property type="match status" value="1"/>
</dbReference>
<comment type="subcellular location">
    <subcellularLocation>
        <location evidence="2">Membrane</location>
        <topology evidence="2">Single-pass type I membrane protein</topology>
    </subcellularLocation>
</comment>
<sequence>MMVLVASSGLSIMFQTLSVVVVTAALAKASTSRLEILKAEVDRLRTIENDNYLLKNQFEVLQEENRSLFNMTQSTEQNLEKVQADVKEKFITMEEGTAELDRLTDISRFKNRRPSPAVNFDKTFVGNMNADSVVHHKLLHSVRTRFVRFVPLEWNPSGRIGMRVEVYGCSYKSDVADFDGRSSLLYRFNQKMMSTLKDVISLKFKSMQGDGVLFHGEGQRGDYITLELQKGRLALYLNLDDSKARLSSITPSVVLGSLLDDQHWHSVLLERVGKQANFTVDTNTHHFRTKGETDVLDIDYELSFGGIPVPSKPGTFLKKNFHGCIENLYYNGVNIIDLAKRRKHQIYSVGNVTFSCSEPQLVPITFVSSRSSYLLLPGTPQIDGLSVSFQFRTWNRDGLLLSTELSEGSGTLMLMLEGGTLRLLIKKVAGHGTEIFTGSYLNDGLWHSVSVNARRNRVTLTLDNDAASPAPDTSRLRIYSGNSYYFGGCPDNLSDSQCLNPIKAFQGCMRLIFIDNQPKDLISVQQGSLGNFSDLHIDLCSIKDRCLPNYCEHGGHCVQSWTTFDCNCSDTGYTGATCHDSIYEQSCEVYRHQGNKAGFFYVDSDGSGPLGPLQVYCNITEDKIWMTVQHNSTELTRVQGSNPEKPYSMTLNYGASMEQLEALIDGSEHCEQEVVYHCRRSRLLNTPDGAPFTWWIGRSNERHPYWGGSVPGVQQCGCGLEESCLDIRHFCNCDADTDECAQDTVVYTAEDTVVYTAEDTVVYTAEDTVVYSAEDTVVYSAQDTVVYTAEDTVVYSAEVTVVSSAEDTVVSSAEDTVAEEKTKDTGFLSFKDHLPVTQIIITDTNRSNSEAAWRIGPLRCYGDRHYWNAVSFSTEASYLHFPTFHAEFSADISFFFKTTALSGVFLENLGIKDFIRLEMSSPSEVTFAIDVGNGPVELLVQSPSPLNDNQWHYVRAERNLKETSLQLDNLPRSTRETSEEGHFRLQLNSQLFVGGTSSRQKGFLGCIRSLHLNGQKVDLEERAKVTSGVRPGCPGHCSSYGSNCHNGGKCVEKHSGYSCDCTSSPYEGPFCRKEISALFDSGSSVIYMFQEPYPVTKNTSLSSSAIYADTAPSKETITLSFVTAQAPSLLLFLNSSSHDFLALLLCKNVTKMMTQRKKDEDEDKDDGECNDNGDEGSLQVRYRLTKEESHVFTISTENLANRRVHQVKISREGPELSVQVDQQLFSYSFSPEAEFRTARSLVLGKVTETLGLDPEVARANTLGFVGCLSSVQYNHIAPLKAALRHANIAPVTVQGTLTESNCVSMLDSDMNAVTTVHSSSDPFGKTDEREPLTNAVRSDSAVIGGVIAVVTFITFCVIGIMTRFLYQHKQSHRTNQMKEKEYPETLDNSFRNDIDLQNTASECKREYFI</sequence>
<name>A0A8J6GXA6_MICOH</name>
<evidence type="ECO:0000256" key="15">
    <source>
        <dbReference type="SAM" id="MobiDB-lite"/>
    </source>
</evidence>
<comment type="caution">
    <text evidence="21">The sequence shown here is derived from an EMBL/GenBank/DDBJ whole genome shotgun (WGS) entry which is preliminary data.</text>
</comment>
<dbReference type="InterPro" id="IPR000421">
    <property type="entry name" value="FA58C"/>
</dbReference>
<dbReference type="PANTHER" id="PTHR15036:SF46">
    <property type="entry name" value="CONTACTIN-ASSOCIATED PROTEIN-LIKE 5"/>
    <property type="match status" value="1"/>
</dbReference>
<keyword evidence="9 16" id="KW-1133">Transmembrane helix</keyword>
<evidence type="ECO:0000256" key="7">
    <source>
        <dbReference type="ARBA" id="ARBA00022737"/>
    </source>
</evidence>
<comment type="function">
    <text evidence="1">May play a role in the correct development and proper functioning of the peripheral and central nervous system and be involved in cell adhesion and intercellular communication.</text>
</comment>
<feature type="domain" description="Laminin G" evidence="18">
    <location>
        <begin position="363"/>
        <end position="540"/>
    </location>
</feature>
<reference evidence="21" key="1">
    <citation type="submission" date="2020-03" db="EMBL/GenBank/DDBJ databases">
        <title>Studies in the Genomics of Life Span.</title>
        <authorList>
            <person name="Glass D."/>
        </authorList>
    </citation>
    <scope>NUCLEOTIDE SEQUENCE</scope>
    <source>
        <strain evidence="21">LTLLF</strain>
        <tissue evidence="21">Muscle</tissue>
    </source>
</reference>
<evidence type="ECO:0000256" key="1">
    <source>
        <dbReference type="ARBA" id="ARBA00003165"/>
    </source>
</evidence>
<evidence type="ECO:0000256" key="12">
    <source>
        <dbReference type="ARBA" id="ARBA00023180"/>
    </source>
</evidence>
<dbReference type="InterPro" id="IPR002181">
    <property type="entry name" value="Fibrinogen_a/b/g_C_dom"/>
</dbReference>
<evidence type="ECO:0000259" key="18">
    <source>
        <dbReference type="PROSITE" id="PS50025"/>
    </source>
</evidence>
<dbReference type="GO" id="GO:0007155">
    <property type="term" value="P:cell adhesion"/>
    <property type="evidence" value="ECO:0007669"/>
    <property type="project" value="UniProtKB-KW"/>
</dbReference>
<dbReference type="Proteomes" id="UP000710432">
    <property type="component" value="Unassembled WGS sequence"/>
</dbReference>
<keyword evidence="7" id="KW-0677">Repeat</keyword>
<evidence type="ECO:0000256" key="13">
    <source>
        <dbReference type="PROSITE-ProRule" id="PRU00076"/>
    </source>
</evidence>
<dbReference type="InterPro" id="IPR000742">
    <property type="entry name" value="EGF"/>
</dbReference>
<comment type="similarity">
    <text evidence="3">Belongs to the neurexin family.</text>
</comment>
<dbReference type="Gene3D" id="2.60.120.260">
    <property type="entry name" value="Galactose-binding domain-like"/>
    <property type="match status" value="1"/>
</dbReference>
<keyword evidence="4 13" id="KW-0245">EGF-like domain</keyword>
<dbReference type="GO" id="GO:0030054">
    <property type="term" value="C:cell junction"/>
    <property type="evidence" value="ECO:0007669"/>
    <property type="project" value="UniProtKB-ARBA"/>
</dbReference>
<dbReference type="CDD" id="cd00054">
    <property type="entry name" value="EGF_CA"/>
    <property type="match status" value="2"/>
</dbReference>
<dbReference type="Gene3D" id="2.60.120.200">
    <property type="match status" value="4"/>
</dbReference>
<dbReference type="SMART" id="SM00181">
    <property type="entry name" value="EGF"/>
    <property type="match status" value="2"/>
</dbReference>
<feature type="domain" description="Fibrinogen C-terminal" evidence="20">
    <location>
        <begin position="578"/>
        <end position="630"/>
    </location>
</feature>
<dbReference type="SUPFAM" id="SSF57196">
    <property type="entry name" value="EGF/Laminin"/>
    <property type="match status" value="1"/>
</dbReference>
<evidence type="ECO:0000256" key="3">
    <source>
        <dbReference type="ARBA" id="ARBA00010241"/>
    </source>
</evidence>
<evidence type="ECO:0000256" key="9">
    <source>
        <dbReference type="ARBA" id="ARBA00022989"/>
    </source>
</evidence>
<feature type="signal peptide" evidence="17">
    <location>
        <begin position="1"/>
        <end position="18"/>
    </location>
</feature>
<proteinExistence type="inferred from homology"/>
<feature type="domain" description="EGF-like" evidence="19">
    <location>
        <begin position="542"/>
        <end position="579"/>
    </location>
</feature>
<dbReference type="InterPro" id="IPR036056">
    <property type="entry name" value="Fibrinogen-like_C"/>
</dbReference>
<dbReference type="InterPro" id="IPR001791">
    <property type="entry name" value="Laminin_G"/>
</dbReference>
<feature type="domain" description="EGF-like" evidence="19">
    <location>
        <begin position="1034"/>
        <end position="1072"/>
    </location>
</feature>
<dbReference type="InterPro" id="IPR013320">
    <property type="entry name" value="ConA-like_dom_sf"/>
</dbReference>
<evidence type="ECO:0000256" key="17">
    <source>
        <dbReference type="SAM" id="SignalP"/>
    </source>
</evidence>
<accession>A0A8J6GXA6</accession>
<evidence type="ECO:0000256" key="5">
    <source>
        <dbReference type="ARBA" id="ARBA00022692"/>
    </source>
</evidence>
<dbReference type="SUPFAM" id="SSF49899">
    <property type="entry name" value="Concanavalin A-like lectins/glucanases"/>
    <property type="match status" value="4"/>
</dbReference>
<dbReference type="PROSITE" id="PS01286">
    <property type="entry name" value="FA58C_2"/>
    <property type="match status" value="1"/>
</dbReference>